<feature type="transmembrane region" description="Helical" evidence="1">
    <location>
        <begin position="36"/>
        <end position="61"/>
    </location>
</feature>
<keyword evidence="1" id="KW-0472">Membrane</keyword>
<comment type="caution">
    <text evidence="2">The sequence shown here is derived from an EMBL/GenBank/DDBJ whole genome shotgun (WGS) entry which is preliminary data.</text>
</comment>
<evidence type="ECO:0000256" key="1">
    <source>
        <dbReference type="SAM" id="Phobius"/>
    </source>
</evidence>
<dbReference type="AlphaFoldDB" id="A0A811U6U8"/>
<sequence length="86" mass="9216">MLLPMLAADGEEGTGTLLAVLLFKQLLLTPLLLPPALLFLLGLLVRGFAAGALCAALRFIFCTNQIQTSKLEPFAEEESNSAKKVE</sequence>
<feature type="non-terminal residue" evidence="2">
    <location>
        <position position="86"/>
    </location>
</feature>
<evidence type="ECO:0000313" key="2">
    <source>
        <dbReference type="EMBL" id="CAD6992985.1"/>
    </source>
</evidence>
<organism evidence="2 3">
    <name type="scientific">Ceratitis capitata</name>
    <name type="common">Mediterranean fruit fly</name>
    <name type="synonym">Tephritis capitata</name>
    <dbReference type="NCBI Taxonomy" id="7213"/>
    <lineage>
        <taxon>Eukaryota</taxon>
        <taxon>Metazoa</taxon>
        <taxon>Ecdysozoa</taxon>
        <taxon>Arthropoda</taxon>
        <taxon>Hexapoda</taxon>
        <taxon>Insecta</taxon>
        <taxon>Pterygota</taxon>
        <taxon>Neoptera</taxon>
        <taxon>Endopterygota</taxon>
        <taxon>Diptera</taxon>
        <taxon>Brachycera</taxon>
        <taxon>Muscomorpha</taxon>
        <taxon>Tephritoidea</taxon>
        <taxon>Tephritidae</taxon>
        <taxon>Ceratitis</taxon>
        <taxon>Ceratitis</taxon>
    </lineage>
</organism>
<gene>
    <name evidence="2" type="ORF">CCAP1982_LOCUS1816</name>
</gene>
<dbReference type="EMBL" id="CAJHJT010000001">
    <property type="protein sequence ID" value="CAD6992985.1"/>
    <property type="molecule type" value="Genomic_DNA"/>
</dbReference>
<protein>
    <submittedName>
        <fullName evidence="2">(Mediterranean fruit fly) hypothetical protein</fullName>
    </submittedName>
</protein>
<keyword evidence="1" id="KW-0812">Transmembrane</keyword>
<name>A0A811U6U8_CERCA</name>
<keyword evidence="1" id="KW-1133">Transmembrane helix</keyword>
<proteinExistence type="predicted"/>
<reference evidence="2" key="1">
    <citation type="submission" date="2020-11" db="EMBL/GenBank/DDBJ databases">
        <authorList>
            <person name="Whitehead M."/>
        </authorList>
    </citation>
    <scope>NUCLEOTIDE SEQUENCE</scope>
    <source>
        <strain evidence="2">EGII</strain>
    </source>
</reference>
<evidence type="ECO:0000313" key="3">
    <source>
        <dbReference type="Proteomes" id="UP000606786"/>
    </source>
</evidence>
<keyword evidence="3" id="KW-1185">Reference proteome</keyword>
<dbReference type="Proteomes" id="UP000606786">
    <property type="component" value="Unassembled WGS sequence"/>
</dbReference>
<accession>A0A811U6U8</accession>